<reference evidence="2 3" key="1">
    <citation type="submission" date="2015-10" db="EMBL/GenBank/DDBJ databases">
        <title>Draft genome sequence of Streptomyces corchorusii DSM 40340, type strain for the species Streptomyces corchorusii.</title>
        <authorList>
            <person name="Ruckert C."/>
            <person name="Winkler A."/>
            <person name="Kalinowski J."/>
            <person name="Kampfer P."/>
            <person name="Glaeser S."/>
        </authorList>
    </citation>
    <scope>NUCLEOTIDE SEQUENCE [LARGE SCALE GENOMIC DNA]</scope>
    <source>
        <strain evidence="2 3">DSM 40340</strain>
    </source>
</reference>
<dbReference type="AlphaFoldDB" id="A0A101PST2"/>
<accession>A0A101PST2</accession>
<protein>
    <submittedName>
        <fullName evidence="2">Uncharacterized protein</fullName>
    </submittedName>
</protein>
<comment type="caution">
    <text evidence="2">The sequence shown here is derived from an EMBL/GenBank/DDBJ whole genome shotgun (WGS) entry which is preliminary data.</text>
</comment>
<evidence type="ECO:0000256" key="1">
    <source>
        <dbReference type="SAM" id="MobiDB-lite"/>
    </source>
</evidence>
<organism evidence="2 3">
    <name type="scientific">Streptomyces corchorusii</name>
    <name type="common">Streptomyces chibaensis</name>
    <dbReference type="NCBI Taxonomy" id="1903"/>
    <lineage>
        <taxon>Bacteria</taxon>
        <taxon>Bacillati</taxon>
        <taxon>Actinomycetota</taxon>
        <taxon>Actinomycetes</taxon>
        <taxon>Kitasatosporales</taxon>
        <taxon>Streptomycetaceae</taxon>
        <taxon>Streptomyces</taxon>
    </lineage>
</organism>
<dbReference type="RefSeq" id="WP_059266524.1">
    <property type="nucleotide sequence ID" value="NZ_KQ948372.1"/>
</dbReference>
<dbReference type="EMBL" id="LMWP01000051">
    <property type="protein sequence ID" value="KUN16788.1"/>
    <property type="molecule type" value="Genomic_DNA"/>
</dbReference>
<evidence type="ECO:0000313" key="3">
    <source>
        <dbReference type="Proteomes" id="UP000053398"/>
    </source>
</evidence>
<name>A0A101PST2_STRCK</name>
<feature type="region of interest" description="Disordered" evidence="1">
    <location>
        <begin position="88"/>
        <end position="114"/>
    </location>
</feature>
<proteinExistence type="predicted"/>
<evidence type="ECO:0000313" key="2">
    <source>
        <dbReference type="EMBL" id="KUN16788.1"/>
    </source>
</evidence>
<sequence length="114" mass="12988">MARDSQYGMNIEGFLYHGQPLKDVLPAFLFAERKRLDDLLAMERPEWWNDEIGRTFTRAFHEYGNITITQLDKLIGALRTVADLTDGTVRSNQETEEQNIKAAQNFGGRTGGTH</sequence>
<dbReference type="Proteomes" id="UP000053398">
    <property type="component" value="Unassembled WGS sequence"/>
</dbReference>
<keyword evidence="3" id="KW-1185">Reference proteome</keyword>
<gene>
    <name evidence="2" type="ORF">AQJ11_39035</name>
</gene>